<name>A0A382QY81_9ZZZZ</name>
<accession>A0A382QY81</accession>
<dbReference type="EMBL" id="UINC01117433">
    <property type="protein sequence ID" value="SVC89852.1"/>
    <property type="molecule type" value="Genomic_DNA"/>
</dbReference>
<sequence>MRITNNIAEIIIVSANGASTPQPITGEHR</sequence>
<organism evidence="1">
    <name type="scientific">marine metagenome</name>
    <dbReference type="NCBI Taxonomy" id="408172"/>
    <lineage>
        <taxon>unclassified sequences</taxon>
        <taxon>metagenomes</taxon>
        <taxon>ecological metagenomes</taxon>
    </lineage>
</organism>
<dbReference type="AlphaFoldDB" id="A0A382QY81"/>
<proteinExistence type="predicted"/>
<protein>
    <submittedName>
        <fullName evidence="1">Uncharacterized protein</fullName>
    </submittedName>
</protein>
<gene>
    <name evidence="1" type="ORF">METZ01_LOCUS342706</name>
</gene>
<evidence type="ECO:0000313" key="1">
    <source>
        <dbReference type="EMBL" id="SVC89852.1"/>
    </source>
</evidence>
<reference evidence="1" key="1">
    <citation type="submission" date="2018-05" db="EMBL/GenBank/DDBJ databases">
        <authorList>
            <person name="Lanie J.A."/>
            <person name="Ng W.-L."/>
            <person name="Kazmierczak K.M."/>
            <person name="Andrzejewski T.M."/>
            <person name="Davidsen T.M."/>
            <person name="Wayne K.J."/>
            <person name="Tettelin H."/>
            <person name="Glass J.I."/>
            <person name="Rusch D."/>
            <person name="Podicherti R."/>
            <person name="Tsui H.-C.T."/>
            <person name="Winkler M.E."/>
        </authorList>
    </citation>
    <scope>NUCLEOTIDE SEQUENCE</scope>
</reference>